<feature type="domain" description="THAP-type" evidence="13">
    <location>
        <begin position="1"/>
        <end position="79"/>
    </location>
</feature>
<keyword evidence="15" id="KW-1185">Reference proteome</keyword>
<dbReference type="PANTHER" id="PTHR46600:SF1">
    <property type="entry name" value="THAP DOMAIN-CONTAINING PROTEIN 1"/>
    <property type="match status" value="1"/>
</dbReference>
<keyword evidence="7" id="KW-0175">Coiled coil</keyword>
<evidence type="ECO:0000256" key="10">
    <source>
        <dbReference type="ARBA" id="ARBA00023242"/>
    </source>
</evidence>
<accession>A0AAV3XQ09</accession>
<comment type="subcellular location">
    <subcellularLocation>
        <location evidence="1">Nucleus</location>
        <location evidence="1">Nucleoplasm</location>
    </subcellularLocation>
</comment>
<dbReference type="InterPro" id="IPR026516">
    <property type="entry name" value="THAP1/10"/>
</dbReference>
<evidence type="ECO:0000256" key="6">
    <source>
        <dbReference type="ARBA" id="ARBA00023015"/>
    </source>
</evidence>
<evidence type="ECO:0000256" key="7">
    <source>
        <dbReference type="ARBA" id="ARBA00023054"/>
    </source>
</evidence>
<evidence type="ECO:0000256" key="4">
    <source>
        <dbReference type="ARBA" id="ARBA00022771"/>
    </source>
</evidence>
<evidence type="ECO:0000313" key="14">
    <source>
        <dbReference type="EMBL" id="GFN73633.1"/>
    </source>
</evidence>
<comment type="similarity">
    <text evidence="2">Belongs to the THAP1 family.</text>
</comment>
<keyword evidence="8 12" id="KW-0238">DNA-binding</keyword>
<evidence type="ECO:0000256" key="9">
    <source>
        <dbReference type="ARBA" id="ARBA00023163"/>
    </source>
</evidence>
<keyword evidence="9" id="KW-0804">Transcription</keyword>
<dbReference type="Pfam" id="PF05485">
    <property type="entry name" value="THAP"/>
    <property type="match status" value="1"/>
</dbReference>
<name>A0AAV3XQ09_9GAST</name>
<protein>
    <submittedName>
        <fullName evidence="14">THAP domaincontaining protein 5like [acyrthosiphon pisum]</fullName>
    </submittedName>
</protein>
<organism evidence="14 15">
    <name type="scientific">Plakobranchus ocellatus</name>
    <dbReference type="NCBI Taxonomy" id="259542"/>
    <lineage>
        <taxon>Eukaryota</taxon>
        <taxon>Metazoa</taxon>
        <taxon>Spiralia</taxon>
        <taxon>Lophotrochozoa</taxon>
        <taxon>Mollusca</taxon>
        <taxon>Gastropoda</taxon>
        <taxon>Heterobranchia</taxon>
        <taxon>Euthyneura</taxon>
        <taxon>Panpulmonata</taxon>
        <taxon>Sacoglossa</taxon>
        <taxon>Placobranchoidea</taxon>
        <taxon>Plakobranchidae</taxon>
        <taxon>Plakobranchus</taxon>
    </lineage>
</organism>
<evidence type="ECO:0000256" key="5">
    <source>
        <dbReference type="ARBA" id="ARBA00022833"/>
    </source>
</evidence>
<dbReference type="Proteomes" id="UP000735302">
    <property type="component" value="Unassembled WGS sequence"/>
</dbReference>
<evidence type="ECO:0000256" key="11">
    <source>
        <dbReference type="ARBA" id="ARBA00023306"/>
    </source>
</evidence>
<evidence type="ECO:0000256" key="1">
    <source>
        <dbReference type="ARBA" id="ARBA00004642"/>
    </source>
</evidence>
<reference evidence="14 15" key="1">
    <citation type="journal article" date="2021" name="Elife">
        <title>Chloroplast acquisition without the gene transfer in kleptoplastic sea slugs, Plakobranchus ocellatus.</title>
        <authorList>
            <person name="Maeda T."/>
            <person name="Takahashi S."/>
            <person name="Yoshida T."/>
            <person name="Shimamura S."/>
            <person name="Takaki Y."/>
            <person name="Nagai Y."/>
            <person name="Toyoda A."/>
            <person name="Suzuki Y."/>
            <person name="Arimoto A."/>
            <person name="Ishii H."/>
            <person name="Satoh N."/>
            <person name="Nishiyama T."/>
            <person name="Hasebe M."/>
            <person name="Maruyama T."/>
            <person name="Minagawa J."/>
            <person name="Obokata J."/>
            <person name="Shigenobu S."/>
        </authorList>
    </citation>
    <scope>NUCLEOTIDE SEQUENCE [LARGE SCALE GENOMIC DNA]</scope>
</reference>
<dbReference type="SMART" id="SM00980">
    <property type="entry name" value="THAP"/>
    <property type="match status" value="1"/>
</dbReference>
<keyword evidence="6" id="KW-0805">Transcription regulation</keyword>
<dbReference type="GO" id="GO:0005654">
    <property type="term" value="C:nucleoplasm"/>
    <property type="evidence" value="ECO:0007669"/>
    <property type="project" value="UniProtKB-SubCell"/>
</dbReference>
<evidence type="ECO:0000256" key="3">
    <source>
        <dbReference type="ARBA" id="ARBA00022723"/>
    </source>
</evidence>
<dbReference type="EMBL" id="BLXT01000020">
    <property type="protein sequence ID" value="GFN73633.1"/>
    <property type="molecule type" value="Genomic_DNA"/>
</dbReference>
<evidence type="ECO:0000313" key="15">
    <source>
        <dbReference type="Proteomes" id="UP000735302"/>
    </source>
</evidence>
<proteinExistence type="inferred from homology"/>
<dbReference type="GO" id="GO:0008270">
    <property type="term" value="F:zinc ion binding"/>
    <property type="evidence" value="ECO:0007669"/>
    <property type="project" value="UniProtKB-KW"/>
</dbReference>
<dbReference type="GO" id="GO:0043565">
    <property type="term" value="F:sequence-specific DNA binding"/>
    <property type="evidence" value="ECO:0007669"/>
    <property type="project" value="InterPro"/>
</dbReference>
<dbReference type="PANTHER" id="PTHR46600">
    <property type="entry name" value="THAP DOMAIN-CONTAINING"/>
    <property type="match status" value="1"/>
</dbReference>
<dbReference type="AlphaFoldDB" id="A0AAV3XQ09"/>
<keyword evidence="3" id="KW-0479">Metal-binding</keyword>
<evidence type="ECO:0000259" key="13">
    <source>
        <dbReference type="PROSITE" id="PS50950"/>
    </source>
</evidence>
<evidence type="ECO:0000256" key="8">
    <source>
        <dbReference type="ARBA" id="ARBA00023125"/>
    </source>
</evidence>
<keyword evidence="10" id="KW-0539">Nucleus</keyword>
<comment type="caution">
    <text evidence="14">The sequence shown here is derived from an EMBL/GenBank/DDBJ whole genome shotgun (WGS) entry which is preliminary data.</text>
</comment>
<dbReference type="InterPro" id="IPR006612">
    <property type="entry name" value="THAP_Znf"/>
</dbReference>
<gene>
    <name evidence="14" type="ORF">PoB_000013900</name>
</gene>
<keyword evidence="4 12" id="KW-0863">Zinc-finger</keyword>
<keyword evidence="11" id="KW-0131">Cell cycle</keyword>
<keyword evidence="5" id="KW-0862">Zinc</keyword>
<evidence type="ECO:0000256" key="2">
    <source>
        <dbReference type="ARBA" id="ARBA00006177"/>
    </source>
</evidence>
<evidence type="ECO:0000256" key="12">
    <source>
        <dbReference type="PROSITE-ProRule" id="PRU00309"/>
    </source>
</evidence>
<dbReference type="SUPFAM" id="SSF57716">
    <property type="entry name" value="Glucocorticoid receptor-like (DNA-binding domain)"/>
    <property type="match status" value="1"/>
</dbReference>
<dbReference type="PROSITE" id="PS50950">
    <property type="entry name" value="ZF_THAP"/>
    <property type="match status" value="1"/>
</dbReference>
<sequence length="357" mass="40709">MVRKCCVTGCRSNYDSNDKITVFRLPRDKEERQRWKKAIPRDNIPDHPNTVVCIKHFPEGFETVSVKGSLRPKHPPSIFCNLPKSLIPTPVPLARTTSKSSSSVRSVQNDELETYSQKDIVSFDTLCSFVGSHSFTFPFSVSAFRNDDLLCIQSTDYLTSSSIPRFLLTICHDQSFQGFHAGVKVSIKSLSSNKIVKLNRWSQIQEALRYLNSLDLDHKQTVLLEHCVSLNTTRVGTLKYSTEIIVRAFEYLATSRSLYNQLRKDFGLPSLATLNRLSSKKKTGEITFDHNGEEHTAKWQQIRQVQKCEDAQLCTMSRLTYQAANPKPIETQIVETCLKVFCNETKEALIEHPELRK</sequence>